<gene>
    <name evidence="1" type="ORF">PORY_002771</name>
</gene>
<comment type="caution">
    <text evidence="1">The sequence shown here is derived from an EMBL/GenBank/DDBJ whole genome shotgun (WGS) entry which is preliminary data.</text>
</comment>
<dbReference type="Proteomes" id="UP000768646">
    <property type="component" value="Unassembled WGS sequence"/>
</dbReference>
<dbReference type="EMBL" id="JABTEG010000020">
    <property type="protein sequence ID" value="KAG4303842.1"/>
    <property type="molecule type" value="Genomic_DNA"/>
</dbReference>
<reference evidence="1 2" key="1">
    <citation type="journal article" date="2021" name="Commun. Biol.">
        <title>Genomic insights into the host specific adaptation of the Pneumocystis genus.</title>
        <authorList>
            <person name="Cisse O.H."/>
            <person name="Ma L."/>
            <person name="Dekker J.P."/>
            <person name="Khil P.P."/>
            <person name="Youn J.-H."/>
            <person name="Brenchley J.M."/>
            <person name="Blair R."/>
            <person name="Pahar B."/>
            <person name="Chabe M."/>
            <person name="Van Rompay K.K.A."/>
            <person name="Keesler R."/>
            <person name="Sukura A."/>
            <person name="Hirsch V."/>
            <person name="Kutty G."/>
            <person name="Liu Y."/>
            <person name="Peng L."/>
            <person name="Chen J."/>
            <person name="Song J."/>
            <person name="Weissenbacher-Lang C."/>
            <person name="Xu J."/>
            <person name="Upham N.S."/>
            <person name="Stajich J.E."/>
            <person name="Cuomo C.A."/>
            <person name="Cushion M.T."/>
            <person name="Kovacs J.A."/>
        </authorList>
    </citation>
    <scope>NUCLEOTIDE SEQUENCE [LARGE SCALE GENOMIC DNA]</scope>
    <source>
        <strain evidence="1 2">RABM</strain>
    </source>
</reference>
<sequence>MSDSGSPGPSFTKIQLVIRFSNGEEDVWLNMDEESTVWELKMRLQALRPQTLSGRCLRLIYLGKILRNDAVLLEALSWRPAEQPQVVLHCNVSDEWGAGTGDDRDVPSGSNNITPLPLGFDRLREVGFSEREIALLREQFLLIHGRDSRDGDSAVWQLEEEWINQTALDNIGQEGEDVYEDMIIGASIGFLGVGFDQWLKKWKGINHFDNRVYLKQMAIIAGVMINLFFGFLRL</sequence>
<proteinExistence type="predicted"/>
<evidence type="ECO:0000313" key="2">
    <source>
        <dbReference type="Proteomes" id="UP000768646"/>
    </source>
</evidence>
<accession>A0ACB7C863</accession>
<evidence type="ECO:0000313" key="1">
    <source>
        <dbReference type="EMBL" id="KAG4303842.1"/>
    </source>
</evidence>
<organism evidence="1 2">
    <name type="scientific">Pneumocystis oryctolagi</name>
    <dbReference type="NCBI Taxonomy" id="42067"/>
    <lineage>
        <taxon>Eukaryota</taxon>
        <taxon>Fungi</taxon>
        <taxon>Dikarya</taxon>
        <taxon>Ascomycota</taxon>
        <taxon>Taphrinomycotina</taxon>
        <taxon>Pneumocystomycetes</taxon>
        <taxon>Pneumocystaceae</taxon>
        <taxon>Pneumocystis</taxon>
    </lineage>
</organism>
<keyword evidence="2" id="KW-1185">Reference proteome</keyword>
<name>A0ACB7C863_9ASCO</name>
<protein>
    <submittedName>
        <fullName evidence="1">Uncharacterized protein</fullName>
    </submittedName>
</protein>